<gene>
    <name evidence="1" type="ORF">ARMGADRAFT_1008346</name>
</gene>
<dbReference type="OrthoDB" id="1470350at2759"/>
<protein>
    <submittedName>
        <fullName evidence="1">Uncharacterized protein</fullName>
    </submittedName>
</protein>
<reference evidence="2" key="1">
    <citation type="journal article" date="2017" name="Nat. Ecol. Evol.">
        <title>Genome expansion and lineage-specific genetic innovations in the forest pathogenic fungi Armillaria.</title>
        <authorList>
            <person name="Sipos G."/>
            <person name="Prasanna A.N."/>
            <person name="Walter M.C."/>
            <person name="O'Connor E."/>
            <person name="Balint B."/>
            <person name="Krizsan K."/>
            <person name="Kiss B."/>
            <person name="Hess J."/>
            <person name="Varga T."/>
            <person name="Slot J."/>
            <person name="Riley R."/>
            <person name="Boka B."/>
            <person name="Rigling D."/>
            <person name="Barry K."/>
            <person name="Lee J."/>
            <person name="Mihaltcheva S."/>
            <person name="LaButti K."/>
            <person name="Lipzen A."/>
            <person name="Waldron R."/>
            <person name="Moloney N.M."/>
            <person name="Sperisen C."/>
            <person name="Kredics L."/>
            <person name="Vagvoelgyi C."/>
            <person name="Patrignani A."/>
            <person name="Fitzpatrick D."/>
            <person name="Nagy I."/>
            <person name="Doyle S."/>
            <person name="Anderson J.B."/>
            <person name="Grigoriev I.V."/>
            <person name="Gueldener U."/>
            <person name="Muensterkoetter M."/>
            <person name="Nagy L.G."/>
        </authorList>
    </citation>
    <scope>NUCLEOTIDE SEQUENCE [LARGE SCALE GENOMIC DNA]</scope>
    <source>
        <strain evidence="2">Ar21-2</strain>
    </source>
</reference>
<evidence type="ECO:0000313" key="1">
    <source>
        <dbReference type="EMBL" id="PBK99863.1"/>
    </source>
</evidence>
<dbReference type="Proteomes" id="UP000217790">
    <property type="component" value="Unassembled WGS sequence"/>
</dbReference>
<organism evidence="1 2">
    <name type="scientific">Armillaria gallica</name>
    <name type="common">Bulbous honey fungus</name>
    <name type="synonym">Armillaria bulbosa</name>
    <dbReference type="NCBI Taxonomy" id="47427"/>
    <lineage>
        <taxon>Eukaryota</taxon>
        <taxon>Fungi</taxon>
        <taxon>Dikarya</taxon>
        <taxon>Basidiomycota</taxon>
        <taxon>Agaricomycotina</taxon>
        <taxon>Agaricomycetes</taxon>
        <taxon>Agaricomycetidae</taxon>
        <taxon>Agaricales</taxon>
        <taxon>Marasmiineae</taxon>
        <taxon>Physalacriaceae</taxon>
        <taxon>Armillaria</taxon>
    </lineage>
</organism>
<dbReference type="STRING" id="47427.A0A2H3EI44"/>
<accession>A0A2H3EI44</accession>
<evidence type="ECO:0000313" key="2">
    <source>
        <dbReference type="Proteomes" id="UP000217790"/>
    </source>
</evidence>
<proteinExistence type="predicted"/>
<sequence>MHLSPEVVNNFEFSLTKKSEWIRREACGIMVPTVEGEMEKGSQLPLRVAIASRG</sequence>
<keyword evidence="2" id="KW-1185">Reference proteome</keyword>
<name>A0A2H3EI44_ARMGA</name>
<dbReference type="EMBL" id="KZ293647">
    <property type="protein sequence ID" value="PBK99863.1"/>
    <property type="molecule type" value="Genomic_DNA"/>
</dbReference>
<dbReference type="AlphaFoldDB" id="A0A2H3EI44"/>
<dbReference type="InParanoid" id="A0A2H3EI44"/>